<proteinExistence type="inferred from homology"/>
<keyword evidence="9 12" id="KW-0675">Receptor</keyword>
<evidence type="ECO:0000256" key="1">
    <source>
        <dbReference type="ARBA" id="ARBA00004651"/>
    </source>
</evidence>
<feature type="transmembrane region" description="Helical" evidence="14">
    <location>
        <begin position="125"/>
        <end position="146"/>
    </location>
</feature>
<feature type="transmembrane region" description="Helical" evidence="14">
    <location>
        <begin position="86"/>
        <end position="105"/>
    </location>
</feature>
<evidence type="ECO:0000256" key="13">
    <source>
        <dbReference type="SAM" id="MobiDB-lite"/>
    </source>
</evidence>
<dbReference type="Pfam" id="PF00001">
    <property type="entry name" value="7tm_1"/>
    <property type="match status" value="1"/>
</dbReference>
<evidence type="ECO:0000256" key="4">
    <source>
        <dbReference type="ARBA" id="ARBA00022692"/>
    </source>
</evidence>
<gene>
    <name evidence="16" type="ORF">QYM36_010018</name>
</gene>
<keyword evidence="17" id="KW-1185">Reference proteome</keyword>
<dbReference type="PROSITE" id="PS50262">
    <property type="entry name" value="G_PROTEIN_RECEP_F1_2"/>
    <property type="match status" value="1"/>
</dbReference>
<reference evidence="16" key="1">
    <citation type="submission" date="2023-07" db="EMBL/GenBank/DDBJ databases">
        <title>Chromosome-level genome assembly of Artemia franciscana.</title>
        <authorList>
            <person name="Jo E."/>
        </authorList>
    </citation>
    <scope>NUCLEOTIDE SEQUENCE</scope>
    <source>
        <tissue evidence="16">Whole body</tissue>
    </source>
</reference>
<protein>
    <recommendedName>
        <fullName evidence="15">G-protein coupled receptors family 1 profile domain-containing protein</fullName>
    </recommendedName>
</protein>
<name>A0AA88L796_ARTSF</name>
<evidence type="ECO:0000256" key="9">
    <source>
        <dbReference type="ARBA" id="ARBA00023170"/>
    </source>
</evidence>
<feature type="region of interest" description="Disordered" evidence="13">
    <location>
        <begin position="483"/>
        <end position="535"/>
    </location>
</feature>
<dbReference type="PROSITE" id="PS00237">
    <property type="entry name" value="G_PROTEIN_RECEP_F1_1"/>
    <property type="match status" value="1"/>
</dbReference>
<organism evidence="16 17">
    <name type="scientific">Artemia franciscana</name>
    <name type="common">Brine shrimp</name>
    <name type="synonym">Artemia sanfranciscana</name>
    <dbReference type="NCBI Taxonomy" id="6661"/>
    <lineage>
        <taxon>Eukaryota</taxon>
        <taxon>Metazoa</taxon>
        <taxon>Ecdysozoa</taxon>
        <taxon>Arthropoda</taxon>
        <taxon>Crustacea</taxon>
        <taxon>Branchiopoda</taxon>
        <taxon>Anostraca</taxon>
        <taxon>Artemiidae</taxon>
        <taxon>Artemia</taxon>
    </lineage>
</organism>
<feature type="transmembrane region" description="Helical" evidence="14">
    <location>
        <begin position="221"/>
        <end position="240"/>
    </location>
</feature>
<evidence type="ECO:0000256" key="5">
    <source>
        <dbReference type="ARBA" id="ARBA00022989"/>
    </source>
</evidence>
<keyword evidence="6 12" id="KW-0297">G-protein coupled receptor</keyword>
<keyword evidence="8" id="KW-1015">Disulfide bond</keyword>
<dbReference type="InterPro" id="IPR000276">
    <property type="entry name" value="GPCR_Rhodpsn"/>
</dbReference>
<dbReference type="GO" id="GO:0005886">
    <property type="term" value="C:plasma membrane"/>
    <property type="evidence" value="ECO:0007669"/>
    <property type="project" value="UniProtKB-SubCell"/>
</dbReference>
<dbReference type="InterPro" id="IPR017452">
    <property type="entry name" value="GPCR_Rhodpsn_7TM"/>
</dbReference>
<feature type="domain" description="G-protein coupled receptors family 1 profile" evidence="15">
    <location>
        <begin position="66"/>
        <end position="336"/>
    </location>
</feature>
<dbReference type="CDD" id="cd15134">
    <property type="entry name" value="7tmA_capaR"/>
    <property type="match status" value="1"/>
</dbReference>
<keyword evidence="3" id="KW-1003">Cell membrane</keyword>
<sequence length="535" mass="60591">MEESSDYIFDNYTEYIDPCNCTLRSNATEDIYDFLECCLMPRRIEISILIPVTVIYVVIFICGLIGNVCVCIVIIKNSSLHTATNFYLFSLAVSDLTLLLFGLPSELHTYWIQYPWTLGDTFCKARGMVAEMTNCASVLTIVAFSLERYLAICHPLCAYTMAGLGRAAKITALIWIISFVSSVPFAIHTAVHYRPYPGSTENMPESAICGMMQVPKYLYEVSLIVFFILPMGILSVLYTLMGMKIRYKALVGQEYSNCVHKGDHRNSNSRKNILRMLTAVVVGFFICWAPFHVQRLHFKYGLGVVRYDIFLKVNEGLFYIAGCFYFLAAVINPILYNVMSEKYRLAFKETFCRGKDRSIRSSFYSQADQFQTSARSSYRKEPPFWSSDRTSIATRITRMNSIDSSTSIDTTPRQSFILRLFTRSISERSNDSSKSLNSSPVSNTLIKEHYKDDRDDFVTPTTNEKKLIKSTLKAGCNPSCLTVINRSHPGRRRSGTQSSQETDSGNSDGTPTVKRMVGFSDDISRDDEVDSETKL</sequence>
<dbReference type="PRINTS" id="PR01565">
    <property type="entry name" value="NEUROMEDINUR"/>
</dbReference>
<evidence type="ECO:0000313" key="16">
    <source>
        <dbReference type="EMBL" id="KAK2715226.1"/>
    </source>
</evidence>
<evidence type="ECO:0000256" key="6">
    <source>
        <dbReference type="ARBA" id="ARBA00023040"/>
    </source>
</evidence>
<dbReference type="Gene3D" id="1.20.1070.10">
    <property type="entry name" value="Rhodopsin 7-helix transmembrane proteins"/>
    <property type="match status" value="1"/>
</dbReference>
<dbReference type="PRINTS" id="PR00237">
    <property type="entry name" value="GPCRRHODOPSN"/>
</dbReference>
<evidence type="ECO:0000256" key="10">
    <source>
        <dbReference type="ARBA" id="ARBA00023180"/>
    </source>
</evidence>
<keyword evidence="5 14" id="KW-1133">Transmembrane helix</keyword>
<evidence type="ECO:0000256" key="7">
    <source>
        <dbReference type="ARBA" id="ARBA00023136"/>
    </source>
</evidence>
<feature type="transmembrane region" description="Helical" evidence="14">
    <location>
        <begin position="273"/>
        <end position="291"/>
    </location>
</feature>
<feature type="transmembrane region" description="Helical" evidence="14">
    <location>
        <begin position="317"/>
        <end position="338"/>
    </location>
</feature>
<keyword evidence="4 12" id="KW-0812">Transmembrane</keyword>
<evidence type="ECO:0000256" key="2">
    <source>
        <dbReference type="ARBA" id="ARBA00010663"/>
    </source>
</evidence>
<comment type="caution">
    <text evidence="16">The sequence shown here is derived from an EMBL/GenBank/DDBJ whole genome shotgun (WGS) entry which is preliminary data.</text>
</comment>
<comment type="subcellular location">
    <subcellularLocation>
        <location evidence="1">Cell membrane</location>
        <topology evidence="1">Multi-pass membrane protein</topology>
    </subcellularLocation>
</comment>
<keyword evidence="7 14" id="KW-0472">Membrane</keyword>
<dbReference type="EMBL" id="JAVRJZ010000012">
    <property type="protein sequence ID" value="KAK2715226.1"/>
    <property type="molecule type" value="Genomic_DNA"/>
</dbReference>
<dbReference type="PANTHER" id="PTHR24243:SF107">
    <property type="entry name" value="NEUROPEPTIDES CAPA RECEPTOR"/>
    <property type="match status" value="1"/>
</dbReference>
<dbReference type="PANTHER" id="PTHR24243">
    <property type="entry name" value="G-PROTEIN COUPLED RECEPTOR"/>
    <property type="match status" value="1"/>
</dbReference>
<dbReference type="SUPFAM" id="SSF81321">
    <property type="entry name" value="Family A G protein-coupled receptor-like"/>
    <property type="match status" value="1"/>
</dbReference>
<keyword evidence="10" id="KW-0325">Glycoprotein</keyword>
<evidence type="ECO:0000256" key="12">
    <source>
        <dbReference type="RuleBase" id="RU000688"/>
    </source>
</evidence>
<accession>A0AA88L796</accession>
<evidence type="ECO:0000256" key="11">
    <source>
        <dbReference type="ARBA" id="ARBA00023224"/>
    </source>
</evidence>
<dbReference type="AlphaFoldDB" id="A0AA88L796"/>
<evidence type="ECO:0000313" key="17">
    <source>
        <dbReference type="Proteomes" id="UP001187531"/>
    </source>
</evidence>
<feature type="transmembrane region" description="Helical" evidence="14">
    <location>
        <begin position="167"/>
        <end position="187"/>
    </location>
</feature>
<dbReference type="Proteomes" id="UP001187531">
    <property type="component" value="Unassembled WGS sequence"/>
</dbReference>
<evidence type="ECO:0000256" key="8">
    <source>
        <dbReference type="ARBA" id="ARBA00023157"/>
    </source>
</evidence>
<evidence type="ECO:0000259" key="15">
    <source>
        <dbReference type="PROSITE" id="PS50262"/>
    </source>
</evidence>
<evidence type="ECO:0000256" key="3">
    <source>
        <dbReference type="ARBA" id="ARBA00022475"/>
    </source>
</evidence>
<evidence type="ECO:0000256" key="14">
    <source>
        <dbReference type="SAM" id="Phobius"/>
    </source>
</evidence>
<dbReference type="SMART" id="SM01381">
    <property type="entry name" value="7TM_GPCR_Srsx"/>
    <property type="match status" value="1"/>
</dbReference>
<dbReference type="InterPro" id="IPR005390">
    <property type="entry name" value="NeuromedU_rcpt"/>
</dbReference>
<feature type="compositionally biased region" description="Acidic residues" evidence="13">
    <location>
        <begin position="524"/>
        <end position="535"/>
    </location>
</feature>
<feature type="compositionally biased region" description="Polar residues" evidence="13">
    <location>
        <begin position="495"/>
        <end position="510"/>
    </location>
</feature>
<dbReference type="GO" id="GO:0001607">
    <property type="term" value="F:neuromedin U receptor activity"/>
    <property type="evidence" value="ECO:0007669"/>
    <property type="project" value="InterPro"/>
</dbReference>
<keyword evidence="11 12" id="KW-0807">Transducer</keyword>
<comment type="similarity">
    <text evidence="2 12">Belongs to the G-protein coupled receptor 1 family.</text>
</comment>
<feature type="transmembrane region" description="Helical" evidence="14">
    <location>
        <begin position="48"/>
        <end position="74"/>
    </location>
</feature>